<feature type="domain" description="2Fe-2S ferredoxin-type" evidence="2">
    <location>
        <begin position="42"/>
        <end position="147"/>
    </location>
</feature>
<dbReference type="Pfam" id="PF17651">
    <property type="entry name" value="Raco_middle"/>
    <property type="match status" value="1"/>
</dbReference>
<reference evidence="3 4" key="1">
    <citation type="submission" date="2020-07" db="EMBL/GenBank/DDBJ databases">
        <title>Genomic Encyclopedia of Type Strains, Phase IV (KMG-V): Genome sequencing to study the core and pangenomes of soil and plant-associated prokaryotes.</title>
        <authorList>
            <person name="Whitman W."/>
        </authorList>
    </citation>
    <scope>NUCLEOTIDE SEQUENCE [LARGE SCALE GENOMIC DNA]</scope>
    <source>
        <strain evidence="3 4">AN3</strain>
    </source>
</reference>
<dbReference type="GO" id="GO:0051536">
    <property type="term" value="F:iron-sulfur cluster binding"/>
    <property type="evidence" value="ECO:0007669"/>
    <property type="project" value="InterPro"/>
</dbReference>
<evidence type="ECO:0000313" key="3">
    <source>
        <dbReference type="EMBL" id="MBA8878601.1"/>
    </source>
</evidence>
<sequence>MVSLSNHEPHTTHNGVAGEWHAGLGALIVDAPVKDTEASAKDALVLFMPSGKRGHFAVGTTVLEAARTLGVYVESVCGGRGICGRCQIDVQEGRFAKHGITSSNDHISEFGPKEKRYAEKRDLKDGRRLSCSATILGDLVVDVPQDVQVNAQVVRKDADTRIIERNPAVHMCYVEVEEPDMHKPLGDLDRLKAALEQEWGIRNLDVDTYLLPQIQKILRKGEWTVTAAIHHDEETSRPTMIGLWPGLKNEAYGIACDIGSTTIAMHLSSLLSVRTIASAGTSNPQIRFGEDLMSRVSYVMMNPDGREGMTNAVREAINDLIGKVCAEGNVAREDILDAVFVGNPIMHHLFLGIDPTELGGAPFALAVSGAVHLKANEIGLAMNPGSRVYMLPCIAGHVGADAAAATLAEGPHRQDEMMLLVDVGTNAEIVLGNRQRTVAASSPTGPAFEGAEISGGQRAAPGAIERVRIDPVTLEPRFRVIGTEQWSDEPGFAEAVQASGITGICGSAIIEVVAEMYLSGIISEDGVVDGSLVAKSPRIRPTGRTFSYLLHEGSPTIIITQNDVRAIQLAKAALYAGVKLLMDKQGIDHVDQIRFAGAFGSFIDPKYAMVLGLIPDCDLDKVKAVGNAAGTGARMALLNRDYRREIEDTVTRIEKIETALEPKFQEHFVYAMAMPNKVDPFPKLSLAVSLPPRKNVGEDGQVGDATPRRRSREDRAARRSRE</sequence>
<evidence type="ECO:0000259" key="2">
    <source>
        <dbReference type="PROSITE" id="PS51085"/>
    </source>
</evidence>
<dbReference type="PANTHER" id="PTHR42895">
    <property type="entry name" value="IRON-SULFUR CLUSTER-BINDING PROTEIN-RELATED"/>
    <property type="match status" value="1"/>
</dbReference>
<evidence type="ECO:0000313" key="4">
    <source>
        <dbReference type="Proteomes" id="UP000549052"/>
    </source>
</evidence>
<dbReference type="Pfam" id="PF00111">
    <property type="entry name" value="Fer2"/>
    <property type="match status" value="1"/>
</dbReference>
<dbReference type="InterPro" id="IPR052911">
    <property type="entry name" value="Corrinoid_activation_enz"/>
</dbReference>
<name>A0A839EF60_9HYPH</name>
<dbReference type="CDD" id="cd00207">
    <property type="entry name" value="fer2"/>
    <property type="match status" value="1"/>
</dbReference>
<dbReference type="InterPro" id="IPR040506">
    <property type="entry name" value="RACo_linker"/>
</dbReference>
<comment type="caution">
    <text evidence="3">The sequence shown here is derived from an EMBL/GenBank/DDBJ whole genome shotgun (WGS) entry which is preliminary data.</text>
</comment>
<dbReference type="PANTHER" id="PTHR42895:SF2">
    <property type="entry name" value="IRON-SULFUR CLUSTER PROTEIN"/>
    <property type="match status" value="1"/>
</dbReference>
<dbReference type="EMBL" id="JACGXN010000002">
    <property type="protein sequence ID" value="MBA8878601.1"/>
    <property type="molecule type" value="Genomic_DNA"/>
</dbReference>
<dbReference type="Gene3D" id="3.10.20.30">
    <property type="match status" value="1"/>
</dbReference>
<dbReference type="Pfam" id="PF14574">
    <property type="entry name" value="RACo_C_ter"/>
    <property type="match status" value="1"/>
</dbReference>
<gene>
    <name evidence="3" type="ORF">FHW16_002313</name>
</gene>
<dbReference type="Pfam" id="PF17650">
    <property type="entry name" value="RACo_linker"/>
    <property type="match status" value="1"/>
</dbReference>
<feature type="compositionally biased region" description="Basic and acidic residues" evidence="1">
    <location>
        <begin position="711"/>
        <end position="722"/>
    </location>
</feature>
<accession>A0A839EF60</accession>
<dbReference type="InterPro" id="IPR041414">
    <property type="entry name" value="Raco-like_middle"/>
</dbReference>
<dbReference type="InterPro" id="IPR012675">
    <property type="entry name" value="Beta-grasp_dom_sf"/>
</dbReference>
<proteinExistence type="predicted"/>
<dbReference type="Gene3D" id="3.30.420.480">
    <property type="entry name" value="Domain of unknown function (DUF4445)"/>
    <property type="match status" value="1"/>
</dbReference>
<dbReference type="Proteomes" id="UP000549052">
    <property type="component" value="Unassembled WGS sequence"/>
</dbReference>
<feature type="region of interest" description="Disordered" evidence="1">
    <location>
        <begin position="690"/>
        <end position="722"/>
    </location>
</feature>
<organism evidence="3 4">
    <name type="scientific">Phyllobacterium myrsinacearum</name>
    <dbReference type="NCBI Taxonomy" id="28101"/>
    <lineage>
        <taxon>Bacteria</taxon>
        <taxon>Pseudomonadati</taxon>
        <taxon>Pseudomonadota</taxon>
        <taxon>Alphaproteobacteria</taxon>
        <taxon>Hyphomicrobiales</taxon>
        <taxon>Phyllobacteriaceae</taxon>
        <taxon>Phyllobacterium</taxon>
    </lineage>
</organism>
<dbReference type="AlphaFoldDB" id="A0A839EF60"/>
<dbReference type="Gene3D" id="3.10.20.880">
    <property type="match status" value="1"/>
</dbReference>
<protein>
    <submittedName>
        <fullName evidence="3">Uncharacterized 2Fe-2S/4Fe-4S cluster protein (DUF4445 family)</fullName>
    </submittedName>
</protein>
<dbReference type="PROSITE" id="PS51085">
    <property type="entry name" value="2FE2S_FER_2"/>
    <property type="match status" value="1"/>
</dbReference>
<dbReference type="InterPro" id="IPR042259">
    <property type="entry name" value="Raco-like_middle_sf"/>
</dbReference>
<dbReference type="InterPro" id="IPR027980">
    <property type="entry name" value="RACo_C"/>
</dbReference>
<dbReference type="InterPro" id="IPR036010">
    <property type="entry name" value="2Fe-2S_ferredoxin-like_sf"/>
</dbReference>
<dbReference type="SUPFAM" id="SSF54292">
    <property type="entry name" value="2Fe-2S ferredoxin-like"/>
    <property type="match status" value="1"/>
</dbReference>
<keyword evidence="4" id="KW-1185">Reference proteome</keyword>
<dbReference type="InterPro" id="IPR001041">
    <property type="entry name" value="2Fe-2S_ferredoxin-type"/>
</dbReference>
<evidence type="ECO:0000256" key="1">
    <source>
        <dbReference type="SAM" id="MobiDB-lite"/>
    </source>
</evidence>